<dbReference type="Gene3D" id="1.10.443.10">
    <property type="entry name" value="Intergrase catalytic core"/>
    <property type="match status" value="1"/>
</dbReference>
<comment type="caution">
    <text evidence="2">The sequence shown here is derived from an EMBL/GenBank/DDBJ whole genome shotgun (WGS) entry which is preliminary data.</text>
</comment>
<accession>A0ABQ4IAX4</accession>
<sequence length="94" mass="10260">MGTPTNPTVKQLLGRPWSVDQLTAFRAKMPDRYRVSVDLGAGCGLWQGEIFGMSPADLDPTRPVLHVVRQVKLVRGALIFAPPKTGDPVSVTLY</sequence>
<gene>
    <name evidence="2" type="ORF">Vgi01_16420</name>
</gene>
<name>A0ABQ4IAX4_9ACTN</name>
<dbReference type="Proteomes" id="UP000647860">
    <property type="component" value="Unassembled WGS sequence"/>
</dbReference>
<dbReference type="InterPro" id="IPR011010">
    <property type="entry name" value="DNA_brk_join_enz"/>
</dbReference>
<evidence type="ECO:0000313" key="3">
    <source>
        <dbReference type="Proteomes" id="UP000647860"/>
    </source>
</evidence>
<evidence type="ECO:0000256" key="1">
    <source>
        <dbReference type="ARBA" id="ARBA00023172"/>
    </source>
</evidence>
<protein>
    <submittedName>
        <fullName evidence="2">Uncharacterized protein</fullName>
    </submittedName>
</protein>
<dbReference type="InterPro" id="IPR013762">
    <property type="entry name" value="Integrase-like_cat_sf"/>
</dbReference>
<reference evidence="2 3" key="1">
    <citation type="submission" date="2021-01" db="EMBL/GenBank/DDBJ databases">
        <title>Whole genome shotgun sequence of Verrucosispora gifhornensis NBRC 16317.</title>
        <authorList>
            <person name="Komaki H."/>
            <person name="Tamura T."/>
        </authorList>
    </citation>
    <scope>NUCLEOTIDE SEQUENCE [LARGE SCALE GENOMIC DNA]</scope>
    <source>
        <strain evidence="2 3">NBRC 16317</strain>
    </source>
</reference>
<keyword evidence="3" id="KW-1185">Reference proteome</keyword>
<dbReference type="EMBL" id="BOPA01000014">
    <property type="protein sequence ID" value="GIJ14958.1"/>
    <property type="molecule type" value="Genomic_DNA"/>
</dbReference>
<dbReference type="SUPFAM" id="SSF56349">
    <property type="entry name" value="DNA breaking-rejoining enzymes"/>
    <property type="match status" value="1"/>
</dbReference>
<evidence type="ECO:0000313" key="2">
    <source>
        <dbReference type="EMBL" id="GIJ14958.1"/>
    </source>
</evidence>
<organism evidence="2 3">
    <name type="scientific">Micromonospora gifhornensis</name>
    <dbReference type="NCBI Taxonomy" id="84594"/>
    <lineage>
        <taxon>Bacteria</taxon>
        <taxon>Bacillati</taxon>
        <taxon>Actinomycetota</taxon>
        <taxon>Actinomycetes</taxon>
        <taxon>Micromonosporales</taxon>
        <taxon>Micromonosporaceae</taxon>
        <taxon>Micromonospora</taxon>
    </lineage>
</organism>
<proteinExistence type="predicted"/>
<keyword evidence="1" id="KW-0233">DNA recombination</keyword>